<proteinExistence type="predicted"/>
<keyword evidence="2" id="KW-1185">Reference proteome</keyword>
<reference evidence="1 2" key="1">
    <citation type="journal article" date="2017" name="Antonie Van Leeuwenhoek">
        <title>Rhizobium rhizosphaerae sp. nov., a novel species isolated from rice rhizosphere.</title>
        <authorList>
            <person name="Zhao J.J."/>
            <person name="Zhang J."/>
            <person name="Zhang R.J."/>
            <person name="Zhang C.W."/>
            <person name="Yin H.Q."/>
            <person name="Zhang X.X."/>
        </authorList>
    </citation>
    <scope>NUCLEOTIDE SEQUENCE [LARGE SCALE GENOMIC DNA]</scope>
    <source>
        <strain evidence="1 2">BSs20135</strain>
    </source>
</reference>
<name>K6XFJ6_9ALTE</name>
<comment type="caution">
    <text evidence="1">The sequence shown here is derived from an EMBL/GenBank/DDBJ whole genome shotgun (WGS) entry which is preliminary data.</text>
</comment>
<dbReference type="AlphaFoldDB" id="K6XFJ6"/>
<dbReference type="OrthoDB" id="5384442at2"/>
<gene>
    <name evidence="1" type="ORF">GARC_2443</name>
</gene>
<dbReference type="Proteomes" id="UP000006327">
    <property type="component" value="Unassembled WGS sequence"/>
</dbReference>
<evidence type="ECO:0000313" key="2">
    <source>
        <dbReference type="Proteomes" id="UP000006327"/>
    </source>
</evidence>
<dbReference type="EMBL" id="BAEO01000031">
    <property type="protein sequence ID" value="GAC19409.1"/>
    <property type="molecule type" value="Genomic_DNA"/>
</dbReference>
<dbReference type="eggNOG" id="ENOG50342CI">
    <property type="taxonomic scope" value="Bacteria"/>
</dbReference>
<protein>
    <submittedName>
        <fullName evidence="1">Uncharacterized protein</fullName>
    </submittedName>
</protein>
<dbReference type="STRING" id="493475.GARC_2443"/>
<sequence length="254" mass="28870">MDFEQIGEALSYEIAFFMQGLDNPDMPQHEKGDLINKLIDQTQSLAIIVLLVQGNSNGFYHNLIRAALLRKRFLSELEEAGKTQVYHQCSGRIQGFLCAAAAQDLNLAKEIAQLSPTQFEKQMEYEEDYCYAQLLYHLVAQHLNDTQIQTLITRYEDLSGESVRVNVINAIMKKDVNDFEDAFEELIVEQEELIEKNEKRGQLDTPEVLAQRKVFIEGVALINLAKIHGINITTHYQYCPANSLVVMTAPFPGE</sequence>
<dbReference type="InterPro" id="IPR029074">
    <property type="entry name" value="Imm49"/>
</dbReference>
<accession>K6XFJ6</accession>
<organism evidence="1 2">
    <name type="scientific">Paraglaciecola arctica BSs20135</name>
    <dbReference type="NCBI Taxonomy" id="493475"/>
    <lineage>
        <taxon>Bacteria</taxon>
        <taxon>Pseudomonadati</taxon>
        <taxon>Pseudomonadota</taxon>
        <taxon>Gammaproteobacteria</taxon>
        <taxon>Alteromonadales</taxon>
        <taxon>Alteromonadaceae</taxon>
        <taxon>Paraglaciecola</taxon>
    </lineage>
</organism>
<dbReference type="RefSeq" id="WP_007620198.1">
    <property type="nucleotide sequence ID" value="NZ_BAEO01000031.1"/>
</dbReference>
<dbReference type="Pfam" id="PF15575">
    <property type="entry name" value="Imm49"/>
    <property type="match status" value="1"/>
</dbReference>
<evidence type="ECO:0000313" key="1">
    <source>
        <dbReference type="EMBL" id="GAC19409.1"/>
    </source>
</evidence>